<reference evidence="1 2" key="1">
    <citation type="submission" date="2016-09" db="EMBL/GenBank/DDBJ databases">
        <authorList>
            <person name="Capua I."/>
            <person name="De Benedictis P."/>
            <person name="Joannis T."/>
            <person name="Lombin L.H."/>
            <person name="Cattoli G."/>
        </authorList>
    </citation>
    <scope>NUCLEOTIDE SEQUENCE [LARGE SCALE GENOMIC DNA]</scope>
    <source>
        <strain evidence="1 2">GluBS11</strain>
    </source>
</reference>
<accession>A0A1D3TXJ6</accession>
<name>A0A1D3TXJ6_9FIRM</name>
<dbReference type="RefSeq" id="WP_242875631.1">
    <property type="nucleotide sequence ID" value="NZ_FMKA01000031.1"/>
</dbReference>
<dbReference type="EMBL" id="FMKA01000031">
    <property type="protein sequence ID" value="SCP99055.1"/>
    <property type="molecule type" value="Genomic_DNA"/>
</dbReference>
<sequence length="84" mass="9831">MMGTENASKDFALANGTGNFEIPIWRKYILSVQEASDYFHIGYKKLRKIIDENPNADFILWNGTRPQIKRKLFEKYIDEFLSAI</sequence>
<dbReference type="STRING" id="1619234.SAMN05421730_103129"/>
<organism evidence="1 2">
    <name type="scientific">Anaerobium acetethylicum</name>
    <dbReference type="NCBI Taxonomy" id="1619234"/>
    <lineage>
        <taxon>Bacteria</taxon>
        <taxon>Bacillati</taxon>
        <taxon>Bacillota</taxon>
        <taxon>Clostridia</taxon>
        <taxon>Lachnospirales</taxon>
        <taxon>Lachnospiraceae</taxon>
        <taxon>Anaerobium</taxon>
    </lineage>
</organism>
<evidence type="ECO:0000313" key="2">
    <source>
        <dbReference type="Proteomes" id="UP000199315"/>
    </source>
</evidence>
<dbReference type="Proteomes" id="UP000199315">
    <property type="component" value="Unassembled WGS sequence"/>
</dbReference>
<keyword evidence="2" id="KW-1185">Reference proteome</keyword>
<dbReference type="InterPro" id="IPR015122">
    <property type="entry name" value="Tn916-Xis"/>
</dbReference>
<dbReference type="InterPro" id="IPR038148">
    <property type="entry name" value="Tn1545/Tn916_Xis"/>
</dbReference>
<dbReference type="Gene3D" id="3.90.105.50">
    <property type="match status" value="1"/>
</dbReference>
<gene>
    <name evidence="1" type="ORF">SAMN05421730_103129</name>
</gene>
<evidence type="ECO:0000313" key="1">
    <source>
        <dbReference type="EMBL" id="SCP99055.1"/>
    </source>
</evidence>
<dbReference type="Pfam" id="PF09035">
    <property type="entry name" value="Tn916-Xis"/>
    <property type="match status" value="1"/>
</dbReference>
<protein>
    <submittedName>
        <fullName evidence="1">Transposon Tn916 excisionase</fullName>
    </submittedName>
</protein>
<proteinExistence type="predicted"/>
<dbReference type="AlphaFoldDB" id="A0A1D3TXJ6"/>